<dbReference type="KEGG" id="tprf:A3L09_08730"/>
<accession>A0A2Z2MF79</accession>
<protein>
    <submittedName>
        <fullName evidence="1">Uncharacterized protein</fullName>
    </submittedName>
</protein>
<dbReference type="GeneID" id="33320497"/>
<proteinExistence type="predicted"/>
<gene>
    <name evidence="1" type="ORF">A3L09_08730</name>
</gene>
<evidence type="ECO:0000313" key="1">
    <source>
        <dbReference type="EMBL" id="ASJ03335.1"/>
    </source>
</evidence>
<name>A0A2Z2MF79_THEPR</name>
<keyword evidence="2" id="KW-1185">Reference proteome</keyword>
<organism evidence="1 2">
    <name type="scientific">Thermococcus profundus</name>
    <dbReference type="NCBI Taxonomy" id="49899"/>
    <lineage>
        <taxon>Archaea</taxon>
        <taxon>Methanobacteriati</taxon>
        <taxon>Methanobacteriota</taxon>
        <taxon>Thermococci</taxon>
        <taxon>Thermococcales</taxon>
        <taxon>Thermococcaceae</taxon>
        <taxon>Thermococcus</taxon>
    </lineage>
</organism>
<dbReference type="RefSeq" id="WP_088858591.1">
    <property type="nucleotide sequence ID" value="NZ_CP014862.1"/>
</dbReference>
<dbReference type="AlphaFoldDB" id="A0A2Z2MF79"/>
<dbReference type="EMBL" id="CP014862">
    <property type="protein sequence ID" value="ASJ03335.1"/>
    <property type="molecule type" value="Genomic_DNA"/>
</dbReference>
<dbReference type="Proteomes" id="UP000250179">
    <property type="component" value="Chromosome"/>
</dbReference>
<sequence>MESGIKLLKRRLDVVKKQKEYLILEEAKLVRMARQREKVAHKLERVKKEKFRVLAEEAKLLRVIKQSARPA</sequence>
<dbReference type="OrthoDB" id="101834at2157"/>
<reference evidence="1 2" key="1">
    <citation type="submission" date="2016-03" db="EMBL/GenBank/DDBJ databases">
        <title>Complete genome sequence of Thermococcus profundus strain DT5432.</title>
        <authorList>
            <person name="Oger P.M."/>
        </authorList>
    </citation>
    <scope>NUCLEOTIDE SEQUENCE [LARGE SCALE GENOMIC DNA]</scope>
    <source>
        <strain evidence="1 2">DT 5432</strain>
    </source>
</reference>
<evidence type="ECO:0000313" key="2">
    <source>
        <dbReference type="Proteomes" id="UP000250179"/>
    </source>
</evidence>